<name>A0A9P5TAK9_9AGAM</name>
<evidence type="ECO:0000256" key="1">
    <source>
        <dbReference type="SAM" id="Phobius"/>
    </source>
</evidence>
<protein>
    <submittedName>
        <fullName evidence="2">Uncharacterized protein</fullName>
    </submittedName>
</protein>
<evidence type="ECO:0000313" key="3">
    <source>
        <dbReference type="Proteomes" id="UP000759537"/>
    </source>
</evidence>
<accession>A0A9P5TAK9</accession>
<comment type="caution">
    <text evidence="2">The sequence shown here is derived from an EMBL/GenBank/DDBJ whole genome shotgun (WGS) entry which is preliminary data.</text>
</comment>
<reference evidence="2" key="2">
    <citation type="journal article" date="2020" name="Nat. Commun.">
        <title>Large-scale genome sequencing of mycorrhizal fungi provides insights into the early evolution of symbiotic traits.</title>
        <authorList>
            <person name="Miyauchi S."/>
            <person name="Kiss E."/>
            <person name="Kuo A."/>
            <person name="Drula E."/>
            <person name="Kohler A."/>
            <person name="Sanchez-Garcia M."/>
            <person name="Morin E."/>
            <person name="Andreopoulos B."/>
            <person name="Barry K.W."/>
            <person name="Bonito G."/>
            <person name="Buee M."/>
            <person name="Carver A."/>
            <person name="Chen C."/>
            <person name="Cichocki N."/>
            <person name="Clum A."/>
            <person name="Culley D."/>
            <person name="Crous P.W."/>
            <person name="Fauchery L."/>
            <person name="Girlanda M."/>
            <person name="Hayes R.D."/>
            <person name="Keri Z."/>
            <person name="LaButti K."/>
            <person name="Lipzen A."/>
            <person name="Lombard V."/>
            <person name="Magnuson J."/>
            <person name="Maillard F."/>
            <person name="Murat C."/>
            <person name="Nolan M."/>
            <person name="Ohm R.A."/>
            <person name="Pangilinan J."/>
            <person name="Pereira M.F."/>
            <person name="Perotto S."/>
            <person name="Peter M."/>
            <person name="Pfister S."/>
            <person name="Riley R."/>
            <person name="Sitrit Y."/>
            <person name="Stielow J.B."/>
            <person name="Szollosi G."/>
            <person name="Zifcakova L."/>
            <person name="Stursova M."/>
            <person name="Spatafora J.W."/>
            <person name="Tedersoo L."/>
            <person name="Vaario L.M."/>
            <person name="Yamada A."/>
            <person name="Yan M."/>
            <person name="Wang P."/>
            <person name="Xu J."/>
            <person name="Bruns T."/>
            <person name="Baldrian P."/>
            <person name="Vilgalys R."/>
            <person name="Dunand C."/>
            <person name="Henrissat B."/>
            <person name="Grigoriev I.V."/>
            <person name="Hibbett D."/>
            <person name="Nagy L.G."/>
            <person name="Martin F.M."/>
        </authorList>
    </citation>
    <scope>NUCLEOTIDE SEQUENCE</scope>
    <source>
        <strain evidence="2">Prilba</strain>
    </source>
</reference>
<dbReference type="Proteomes" id="UP000759537">
    <property type="component" value="Unassembled WGS sequence"/>
</dbReference>
<gene>
    <name evidence="2" type="ORF">DFH94DRAFT_417127</name>
</gene>
<keyword evidence="1" id="KW-0472">Membrane</keyword>
<feature type="transmembrane region" description="Helical" evidence="1">
    <location>
        <begin position="152"/>
        <end position="176"/>
    </location>
</feature>
<organism evidence="2 3">
    <name type="scientific">Russula ochroleuca</name>
    <dbReference type="NCBI Taxonomy" id="152965"/>
    <lineage>
        <taxon>Eukaryota</taxon>
        <taxon>Fungi</taxon>
        <taxon>Dikarya</taxon>
        <taxon>Basidiomycota</taxon>
        <taxon>Agaricomycotina</taxon>
        <taxon>Agaricomycetes</taxon>
        <taxon>Russulales</taxon>
        <taxon>Russulaceae</taxon>
        <taxon>Russula</taxon>
    </lineage>
</organism>
<feature type="transmembrane region" description="Helical" evidence="1">
    <location>
        <begin position="109"/>
        <end position="131"/>
    </location>
</feature>
<dbReference type="OrthoDB" id="3046318at2759"/>
<sequence length="333" mass="37289">MCFESSYTASVDFSIHRPRGDPPVLCLALTRPQKTMDTNLAPAFVTLLALGGQVGLPILLLTCLRSKRLNRHSTFVNCCITSIIYSLVFCILIYSGQYRRAEPNYALCVAQASMIMAVLPMVCVAVLMFILQMWAAFQEPGSAIFVAFKRPYMLFILLALPYVTFLGFLLGTILFATSRPDAVWDYNGLYCTFKQSVIARRMGPLSCLVPITMSATLEVVIVVQWYRRWHRVKRVFPLAVKKAHALICFRVCLFNVYTWLSIAVSISFRETPPAIAYIIEAGIPLVAFIVFGTQEDILQAWGVRREDDPATYDQQRVTSIVSPATEEIGPSGL</sequence>
<reference evidence="2" key="1">
    <citation type="submission" date="2019-10" db="EMBL/GenBank/DDBJ databases">
        <authorList>
            <consortium name="DOE Joint Genome Institute"/>
            <person name="Kuo A."/>
            <person name="Miyauchi S."/>
            <person name="Kiss E."/>
            <person name="Drula E."/>
            <person name="Kohler A."/>
            <person name="Sanchez-Garcia M."/>
            <person name="Andreopoulos B."/>
            <person name="Barry K.W."/>
            <person name="Bonito G."/>
            <person name="Buee M."/>
            <person name="Carver A."/>
            <person name="Chen C."/>
            <person name="Cichocki N."/>
            <person name="Clum A."/>
            <person name="Culley D."/>
            <person name="Crous P.W."/>
            <person name="Fauchery L."/>
            <person name="Girlanda M."/>
            <person name="Hayes R."/>
            <person name="Keri Z."/>
            <person name="LaButti K."/>
            <person name="Lipzen A."/>
            <person name="Lombard V."/>
            <person name="Magnuson J."/>
            <person name="Maillard F."/>
            <person name="Morin E."/>
            <person name="Murat C."/>
            <person name="Nolan M."/>
            <person name="Ohm R."/>
            <person name="Pangilinan J."/>
            <person name="Pereira M."/>
            <person name="Perotto S."/>
            <person name="Peter M."/>
            <person name="Riley R."/>
            <person name="Sitrit Y."/>
            <person name="Stielow B."/>
            <person name="Szollosi G."/>
            <person name="Zifcakova L."/>
            <person name="Stursova M."/>
            <person name="Spatafora J.W."/>
            <person name="Tedersoo L."/>
            <person name="Vaario L.-M."/>
            <person name="Yamada A."/>
            <person name="Yan M."/>
            <person name="Wang P."/>
            <person name="Xu J."/>
            <person name="Bruns T."/>
            <person name="Baldrian P."/>
            <person name="Vilgalys R."/>
            <person name="Henrissat B."/>
            <person name="Grigoriev I.V."/>
            <person name="Hibbett D."/>
            <person name="Nagy L.G."/>
            <person name="Martin F.M."/>
        </authorList>
    </citation>
    <scope>NUCLEOTIDE SEQUENCE</scope>
    <source>
        <strain evidence="2">Prilba</strain>
    </source>
</reference>
<dbReference type="EMBL" id="WHVB01000006">
    <property type="protein sequence ID" value="KAF8482004.1"/>
    <property type="molecule type" value="Genomic_DNA"/>
</dbReference>
<feature type="transmembrane region" description="Helical" evidence="1">
    <location>
        <begin position="274"/>
        <end position="291"/>
    </location>
</feature>
<feature type="transmembrane region" description="Helical" evidence="1">
    <location>
        <begin position="75"/>
        <end position="97"/>
    </location>
</feature>
<keyword evidence="3" id="KW-1185">Reference proteome</keyword>
<evidence type="ECO:0000313" key="2">
    <source>
        <dbReference type="EMBL" id="KAF8482004.1"/>
    </source>
</evidence>
<proteinExistence type="predicted"/>
<feature type="transmembrane region" description="Helical" evidence="1">
    <location>
        <begin position="247"/>
        <end position="268"/>
    </location>
</feature>
<dbReference type="AlphaFoldDB" id="A0A9P5TAK9"/>
<keyword evidence="1" id="KW-0812">Transmembrane</keyword>
<feature type="transmembrane region" description="Helical" evidence="1">
    <location>
        <begin position="203"/>
        <end position="226"/>
    </location>
</feature>
<keyword evidence="1" id="KW-1133">Transmembrane helix</keyword>
<feature type="transmembrane region" description="Helical" evidence="1">
    <location>
        <begin position="40"/>
        <end position="63"/>
    </location>
</feature>